<evidence type="ECO:0000259" key="10">
    <source>
        <dbReference type="Pfam" id="PF08323"/>
    </source>
</evidence>
<dbReference type="InterPro" id="IPR013534">
    <property type="entry name" value="Starch_synth_cat_dom"/>
</dbReference>
<reference evidence="11 12" key="1">
    <citation type="submission" date="2015-11" db="EMBL/GenBank/DDBJ databases">
        <authorList>
            <person name="Zhang Y."/>
            <person name="Guo Z."/>
        </authorList>
    </citation>
    <scope>NUCLEOTIDE SEQUENCE [LARGE SCALE GENOMIC DNA]</scope>
    <source>
        <strain evidence="11">JGI-4</strain>
    </source>
</reference>
<accession>A0A0P1LDA3</accession>
<dbReference type="PANTHER" id="PTHR45825">
    <property type="entry name" value="GRANULE-BOUND STARCH SYNTHASE 1, CHLOROPLASTIC/AMYLOPLASTIC"/>
    <property type="match status" value="1"/>
</dbReference>
<sequence>MTQPLNILFLSSEVVPFAKTGGLADVSFALPQAIKELGHEIRVMMPKYGFISERKFGIHEIVRLREIDIPVGDKLQRGSAKASFIVGQKVKVQVYFLENEFYYNRDGLYVDSKTKKDYSDNDERFIFFCKGVLESLKKLGWRPDIIHCNDWQTALVPVYLKTLYKNEPFFNGVKTVLTIHNIGYQGIFGKESFYKSGLPDEIFREIEHNGNFNFLKAGILYSDVITTVSPTYAKEIISDDELGAGLSATLKKRRKDVYGILNGVDYSVWSPENDKYIPVPYSIQTIETKYENKKALLKHFGLEYNEEIPVVAQISRLAEQKGFDLIAEVIDEMMKLDIQYIVLGTGDPKYEEMLEKIKRKYPKKVGVHIGFSEELAHLIEAGADIFLMPSRYEPCGLNQMYSLRYGTVPVVRKTGGLADTVEEFNSKTGRGTGFLFEKYSGQDLLKALKKALSTYKIRKVWLKLMKNGMTKDFSWTTSAKKYVELYQKLMTPQKKARTVKAK</sequence>
<evidence type="ECO:0000256" key="6">
    <source>
        <dbReference type="ARBA" id="ARBA00022679"/>
    </source>
</evidence>
<keyword evidence="7 8" id="KW-0320">Glycogen biosynthesis</keyword>
<dbReference type="CDD" id="cd03791">
    <property type="entry name" value="GT5_Glycogen_synthase_DULL1-like"/>
    <property type="match status" value="1"/>
</dbReference>
<evidence type="ECO:0000256" key="4">
    <source>
        <dbReference type="ARBA" id="ARBA00010281"/>
    </source>
</evidence>
<evidence type="ECO:0000256" key="5">
    <source>
        <dbReference type="ARBA" id="ARBA00022676"/>
    </source>
</evidence>
<accession>A0A0P1LIX8</accession>
<dbReference type="PANTHER" id="PTHR45825:SF11">
    <property type="entry name" value="ALPHA AMYLASE DOMAIN-CONTAINING PROTEIN"/>
    <property type="match status" value="1"/>
</dbReference>
<organism evidence="11 12">
    <name type="scientific">Candidatus Kryptonium thompsonii</name>
    <dbReference type="NCBI Taxonomy" id="1633631"/>
    <lineage>
        <taxon>Bacteria</taxon>
        <taxon>Pseudomonadati</taxon>
        <taxon>Candidatus Kryptoniota</taxon>
        <taxon>Candidatus Kryptonium</taxon>
    </lineage>
</organism>
<comment type="pathway">
    <text evidence="3 8">Glycan biosynthesis; glycogen biosynthesis.</text>
</comment>
<dbReference type="Pfam" id="PF08323">
    <property type="entry name" value="Glyco_transf_5"/>
    <property type="match status" value="1"/>
</dbReference>
<evidence type="ECO:0000313" key="11">
    <source>
        <dbReference type="EMBL" id="CUU07581.1"/>
    </source>
</evidence>
<comment type="function">
    <text evidence="2 8">Synthesizes alpha-1,4-glucan chains using ADP-glucose.</text>
</comment>
<evidence type="ECO:0000256" key="7">
    <source>
        <dbReference type="ARBA" id="ARBA00023056"/>
    </source>
</evidence>
<accession>A0A0P1MJZ7</accession>
<feature type="domain" description="Glycosyl transferase family 1" evidence="9">
    <location>
        <begin position="302"/>
        <end position="461"/>
    </location>
</feature>
<proteinExistence type="inferred from homology"/>
<dbReference type="NCBIfam" id="TIGR02095">
    <property type="entry name" value="glgA"/>
    <property type="match status" value="1"/>
</dbReference>
<comment type="catalytic activity">
    <reaction evidence="1 8">
        <text>[(1-&gt;4)-alpha-D-glucosyl](n) + ADP-alpha-D-glucose = [(1-&gt;4)-alpha-D-glucosyl](n+1) + ADP + H(+)</text>
        <dbReference type="Rhea" id="RHEA:18189"/>
        <dbReference type="Rhea" id="RHEA-COMP:9584"/>
        <dbReference type="Rhea" id="RHEA-COMP:9587"/>
        <dbReference type="ChEBI" id="CHEBI:15378"/>
        <dbReference type="ChEBI" id="CHEBI:15444"/>
        <dbReference type="ChEBI" id="CHEBI:57498"/>
        <dbReference type="ChEBI" id="CHEBI:456216"/>
        <dbReference type="EC" id="2.4.1.21"/>
    </reaction>
</comment>
<evidence type="ECO:0000259" key="9">
    <source>
        <dbReference type="Pfam" id="PF00534"/>
    </source>
</evidence>
<gene>
    <name evidence="8" type="primary">glgA</name>
    <name evidence="11" type="ORF">JGI4_01833</name>
</gene>
<comment type="similarity">
    <text evidence="4 8">Belongs to the glycosyltransferase 1 family. Bacterial/plant glycogen synthase subfamily.</text>
</comment>
<dbReference type="HAMAP" id="MF_00484">
    <property type="entry name" value="Glycogen_synth"/>
    <property type="match status" value="1"/>
</dbReference>
<protein>
    <recommendedName>
        <fullName evidence="8">Glycogen synthase</fullName>
        <ecNumber evidence="8">2.4.1.21</ecNumber>
    </recommendedName>
    <alternativeName>
        <fullName evidence="8">Starch [bacterial glycogen] synthase</fullName>
    </alternativeName>
</protein>
<dbReference type="Proteomes" id="UP000182011">
    <property type="component" value="Unassembled WGS sequence"/>
</dbReference>
<dbReference type="GO" id="GO:0004373">
    <property type="term" value="F:alpha-1,4-glucan glucosyltransferase (UDP-glucose donor) activity"/>
    <property type="evidence" value="ECO:0007669"/>
    <property type="project" value="InterPro"/>
</dbReference>
<dbReference type="SUPFAM" id="SSF53756">
    <property type="entry name" value="UDP-Glycosyltransferase/glycogen phosphorylase"/>
    <property type="match status" value="1"/>
</dbReference>
<dbReference type="Pfam" id="PF00534">
    <property type="entry name" value="Glycos_transf_1"/>
    <property type="match status" value="1"/>
</dbReference>
<name>A0A0P1LIX8_9BACT</name>
<dbReference type="STRING" id="1633631.GCA_001442925_01828"/>
<dbReference type="InterPro" id="IPR011835">
    <property type="entry name" value="GS/SS"/>
</dbReference>
<feature type="domain" description="Starch synthase catalytic" evidence="10">
    <location>
        <begin position="6"/>
        <end position="251"/>
    </location>
</feature>
<dbReference type="UniPathway" id="UPA00164"/>
<evidence type="ECO:0000256" key="2">
    <source>
        <dbReference type="ARBA" id="ARBA00002764"/>
    </source>
</evidence>
<dbReference type="InterPro" id="IPR001296">
    <property type="entry name" value="Glyco_trans_1"/>
</dbReference>
<dbReference type="NCBIfam" id="NF001899">
    <property type="entry name" value="PRK00654.1-2"/>
    <property type="match status" value="1"/>
</dbReference>
<dbReference type="GO" id="GO:0005978">
    <property type="term" value="P:glycogen biosynthetic process"/>
    <property type="evidence" value="ECO:0007669"/>
    <property type="project" value="UniProtKB-UniRule"/>
</dbReference>
<feature type="binding site" evidence="8">
    <location>
        <position position="19"/>
    </location>
    <ligand>
        <name>ADP-alpha-D-glucose</name>
        <dbReference type="ChEBI" id="CHEBI:57498"/>
    </ligand>
</feature>
<evidence type="ECO:0000256" key="3">
    <source>
        <dbReference type="ARBA" id="ARBA00004964"/>
    </source>
</evidence>
<dbReference type="Gene3D" id="3.40.50.2000">
    <property type="entry name" value="Glycogen Phosphorylase B"/>
    <property type="match status" value="2"/>
</dbReference>
<keyword evidence="6 8" id="KW-0808">Transferase</keyword>
<dbReference type="AlphaFoldDB" id="A0A0P1LIX8"/>
<dbReference type="EC" id="2.4.1.21" evidence="8"/>
<dbReference type="GO" id="GO:0009011">
    <property type="term" value="F:alpha-1,4-glucan glucosyltransferase (ADP-glucose donor) activity"/>
    <property type="evidence" value="ECO:0007669"/>
    <property type="project" value="UniProtKB-UniRule"/>
</dbReference>
<accession>A0A0S4NC95</accession>
<dbReference type="EMBL" id="FAOP01000007">
    <property type="protein sequence ID" value="CUU07581.1"/>
    <property type="molecule type" value="Genomic_DNA"/>
</dbReference>
<accession>A0A0P1L7L7</accession>
<evidence type="ECO:0000256" key="1">
    <source>
        <dbReference type="ARBA" id="ARBA00001478"/>
    </source>
</evidence>
<evidence type="ECO:0000313" key="12">
    <source>
        <dbReference type="Proteomes" id="UP000182011"/>
    </source>
</evidence>
<evidence type="ECO:0000256" key="8">
    <source>
        <dbReference type="HAMAP-Rule" id="MF_00484"/>
    </source>
</evidence>
<keyword evidence="5 8" id="KW-0328">Glycosyltransferase</keyword>